<dbReference type="RefSeq" id="WP_281899530.1">
    <property type="nucleotide sequence ID" value="NZ_BSDI01000026.1"/>
</dbReference>
<gene>
    <name evidence="1" type="ORF">Pa4123_49750</name>
</gene>
<dbReference type="Pfam" id="PF13424">
    <property type="entry name" value="TPR_12"/>
    <property type="match status" value="3"/>
</dbReference>
<evidence type="ECO:0000313" key="1">
    <source>
        <dbReference type="EMBL" id="GLH99699.1"/>
    </source>
</evidence>
<evidence type="ECO:0008006" key="3">
    <source>
        <dbReference type="Google" id="ProtNLM"/>
    </source>
</evidence>
<name>A0ABQ5QZ41_9ACTN</name>
<dbReference type="InterPro" id="IPR011990">
    <property type="entry name" value="TPR-like_helical_dom_sf"/>
</dbReference>
<reference evidence="1" key="1">
    <citation type="submission" date="2022-12" db="EMBL/GenBank/DDBJ databases">
        <title>New Phytohabitans aurantiacus sp. RD004123 nov., an actinomycete isolated from soil.</title>
        <authorList>
            <person name="Triningsih D.W."/>
            <person name="Harunari E."/>
            <person name="Igarashi Y."/>
        </authorList>
    </citation>
    <scope>NUCLEOTIDE SEQUENCE</scope>
    <source>
        <strain evidence="1">RD004123</strain>
    </source>
</reference>
<accession>A0ABQ5QZ41</accession>
<dbReference type="SUPFAM" id="SSF52540">
    <property type="entry name" value="P-loop containing nucleoside triphosphate hydrolases"/>
    <property type="match status" value="1"/>
</dbReference>
<dbReference type="SMART" id="SM00028">
    <property type="entry name" value="TPR"/>
    <property type="match status" value="7"/>
</dbReference>
<dbReference type="Proteomes" id="UP001144280">
    <property type="component" value="Unassembled WGS sequence"/>
</dbReference>
<dbReference type="Gene3D" id="3.40.50.300">
    <property type="entry name" value="P-loop containing nucleotide triphosphate hydrolases"/>
    <property type="match status" value="1"/>
</dbReference>
<dbReference type="InterPro" id="IPR027417">
    <property type="entry name" value="P-loop_NTPase"/>
</dbReference>
<dbReference type="EMBL" id="BSDI01000026">
    <property type="protein sequence ID" value="GLH99699.1"/>
    <property type="molecule type" value="Genomic_DNA"/>
</dbReference>
<dbReference type="PANTHER" id="PTHR47691">
    <property type="entry name" value="REGULATOR-RELATED"/>
    <property type="match status" value="1"/>
</dbReference>
<dbReference type="Gene3D" id="1.25.40.10">
    <property type="entry name" value="Tetratricopeptide repeat domain"/>
    <property type="match status" value="2"/>
</dbReference>
<dbReference type="SUPFAM" id="SSF48452">
    <property type="entry name" value="TPR-like"/>
    <property type="match status" value="2"/>
</dbReference>
<keyword evidence="2" id="KW-1185">Reference proteome</keyword>
<evidence type="ECO:0000313" key="2">
    <source>
        <dbReference type="Proteomes" id="UP001144280"/>
    </source>
</evidence>
<comment type="caution">
    <text evidence="1">The sequence shown here is derived from an EMBL/GenBank/DDBJ whole genome shotgun (WGS) entry which is preliminary data.</text>
</comment>
<protein>
    <recommendedName>
        <fullName evidence="3">HTH cro/C1-type domain-containing protein</fullName>
    </recommendedName>
</protein>
<dbReference type="InterPro" id="IPR019734">
    <property type="entry name" value="TPR_rpt"/>
</dbReference>
<proteinExistence type="predicted"/>
<dbReference type="PRINTS" id="PR00364">
    <property type="entry name" value="DISEASERSIST"/>
</dbReference>
<dbReference type="PANTHER" id="PTHR47691:SF3">
    <property type="entry name" value="HTH-TYPE TRANSCRIPTIONAL REGULATOR RV0890C-RELATED"/>
    <property type="match status" value="1"/>
</dbReference>
<sequence length="839" mass="88978">MDELSVGAAEVRSLADLASLLRRLRQRQARVAGADRVSYRALAKLAGWSHAIVGGYLSGTSLAPADRFDVLIRLLGATPAEQRALATARDQVEELRRGGAPPPQVQGVVPRQLPADVAGFTGRNGELAELDALAATPPNKRTAVVISSVAGTAGVGKTALVVHWAHRWRGRFPDGQVYVDLRGYDPAAPLAAQDALAGLLEALGVTGADLPSGIDERAARWRSETADRQLLIVLDNAASVEQVRPLLPGTPSCHVLVTSRDSLAGLVVRHGARRLDLDLLPETDAYELLAGLIGARVDAEPDAARLLVQRCARLPLALRVAAELAVARADTPLAELVAELGDEHLFGDGGDPRADVRAVFSWSVRHLPPAAARVFGLLGLHPHTDFEAHAVAALSGFDVATARSTVELLARQHLVQARGGGRYGMHDLLRAYARGLLGEDEAALGRLFDHYLATAATAMDTLHPAEAFRRPRIARPATPSPDLTDPGTARRWLDSELACLTAVARHSPSHAVRLSGTLYRYLAGGHYDVGLALHGYALAAAVASGDDAGAAGALNSLGFIQARLGRHDEAAEHLQRARVLFHRAGDAIGEARALSNLGHVEATRDRLRVALGYQEEALEVFRRAGDALATGRGLTSIGNLEQRLGRFDSAAEHIGAALGILRGAGDREAEGFALYNLGVVETRRGRLDSAAAYHQAALVAFREVGNRAGEAWVLDGQGALELRLGWPGKAAARYRAALELFQELGYRDGVPWALNGLGEAARADGRAAEALDHHTGAIAAAGGSDLRDQQARAHTGLGLAHRDLGDRERAREHLAAALSTYDEFELPEAGEVRAHLAAL</sequence>
<organism evidence="1 2">
    <name type="scientific">Phytohabitans aurantiacus</name>
    <dbReference type="NCBI Taxonomy" id="3016789"/>
    <lineage>
        <taxon>Bacteria</taxon>
        <taxon>Bacillati</taxon>
        <taxon>Actinomycetota</taxon>
        <taxon>Actinomycetes</taxon>
        <taxon>Micromonosporales</taxon>
        <taxon>Micromonosporaceae</taxon>
    </lineage>
</organism>